<dbReference type="Proteomes" id="UP000037267">
    <property type="component" value="Unassembled WGS sequence"/>
</dbReference>
<gene>
    <name evidence="1" type="ORF">CLPU_5c02310</name>
</gene>
<dbReference type="Pfam" id="PF06133">
    <property type="entry name" value="Com_YlbF"/>
    <property type="match status" value="1"/>
</dbReference>
<organism evidence="1 2">
    <name type="scientific">Gottschalkia purinilytica</name>
    <name type="common">Clostridium purinilyticum</name>
    <dbReference type="NCBI Taxonomy" id="1503"/>
    <lineage>
        <taxon>Bacteria</taxon>
        <taxon>Bacillati</taxon>
        <taxon>Bacillota</taxon>
        <taxon>Tissierellia</taxon>
        <taxon>Tissierellales</taxon>
        <taxon>Gottschalkiaceae</taxon>
        <taxon>Gottschalkia</taxon>
    </lineage>
</organism>
<evidence type="ECO:0000313" key="2">
    <source>
        <dbReference type="Proteomes" id="UP000037267"/>
    </source>
</evidence>
<dbReference type="SUPFAM" id="SSF158622">
    <property type="entry name" value="YheA/YmcA-like"/>
    <property type="match status" value="1"/>
</dbReference>
<dbReference type="STRING" id="1503.CLPU_5c02310"/>
<dbReference type="InterPro" id="IPR052767">
    <property type="entry name" value="Bact_com_dev_regulator"/>
</dbReference>
<comment type="caution">
    <text evidence="1">The sequence shown here is derived from an EMBL/GenBank/DDBJ whole genome shotgun (WGS) entry which is preliminary data.</text>
</comment>
<proteinExistence type="predicted"/>
<dbReference type="EMBL" id="LGSS01000005">
    <property type="protein sequence ID" value="KNF08924.1"/>
    <property type="molecule type" value="Genomic_DNA"/>
</dbReference>
<dbReference type="PANTHER" id="PTHR38448:SF1">
    <property type="entry name" value="YLBF FAMILY REGULATOR"/>
    <property type="match status" value="1"/>
</dbReference>
<evidence type="ECO:0008006" key="3">
    <source>
        <dbReference type="Google" id="ProtNLM"/>
    </source>
</evidence>
<dbReference type="Gene3D" id="1.20.1500.10">
    <property type="entry name" value="YheA/YmcA-like"/>
    <property type="match status" value="1"/>
</dbReference>
<keyword evidence="2" id="KW-1185">Reference proteome</keyword>
<reference evidence="2" key="1">
    <citation type="submission" date="2015-07" db="EMBL/GenBank/DDBJ databases">
        <title>Draft genome sequence of the purine-degrading Gottschalkia purinilyticum DSM 1384 (formerly Clostridium purinilyticum).</title>
        <authorList>
            <person name="Poehlein A."/>
            <person name="Schiel-Bengelsdorf B."/>
            <person name="Bengelsdorf F.R."/>
            <person name="Daniel R."/>
            <person name="Duerre P."/>
        </authorList>
    </citation>
    <scope>NUCLEOTIDE SEQUENCE [LARGE SCALE GENOMIC DNA]</scope>
    <source>
        <strain evidence="2">DSM 1384</strain>
    </source>
</reference>
<protein>
    <recommendedName>
        <fullName evidence="3">YlbF family regulator</fullName>
    </recommendedName>
</protein>
<dbReference type="OrthoDB" id="9811402at2"/>
<evidence type="ECO:0000313" key="1">
    <source>
        <dbReference type="EMBL" id="KNF08924.1"/>
    </source>
</evidence>
<name>A0A0L0WBM2_GOTPU</name>
<dbReference type="InterPro" id="IPR023378">
    <property type="entry name" value="YheA/YmcA-like_dom_sf"/>
</dbReference>
<sequence length="136" mass="15381">MKMIKISPLDKARELGNSISQSDEYTNLRKAEEAFHNDNESVKLLKDLEVKKKKYESLISSDNINNKIIKSLFEEIKDIEKKIANNLIIQNLYDCQLKYDKLIKNVNTIIGYMIGSTAQSKSGRSGCKGSCSGCKK</sequence>
<dbReference type="InterPro" id="IPR010368">
    <property type="entry name" value="Com_YlbF"/>
</dbReference>
<dbReference type="PANTHER" id="PTHR38448">
    <property type="entry name" value="REGULATORY PROTEIN YLBF-RELATED"/>
    <property type="match status" value="1"/>
</dbReference>
<accession>A0A0L0WBM2</accession>
<dbReference type="AlphaFoldDB" id="A0A0L0WBM2"/>